<evidence type="ECO:0000256" key="1">
    <source>
        <dbReference type="ARBA" id="ARBA00004496"/>
    </source>
</evidence>
<dbReference type="AlphaFoldDB" id="A0A897NRP8"/>
<keyword evidence="6" id="KW-0808">Transferase</keyword>
<organism evidence="16 17">
    <name type="scientific">Halapricum desulfuricans</name>
    <dbReference type="NCBI Taxonomy" id="2841257"/>
    <lineage>
        <taxon>Archaea</taxon>
        <taxon>Methanobacteriati</taxon>
        <taxon>Methanobacteriota</taxon>
        <taxon>Stenosarchaea group</taxon>
        <taxon>Halobacteria</taxon>
        <taxon>Halobacteriales</taxon>
        <taxon>Haloarculaceae</taxon>
        <taxon>Halapricum</taxon>
    </lineage>
</organism>
<evidence type="ECO:0000256" key="2">
    <source>
        <dbReference type="ARBA" id="ARBA00011245"/>
    </source>
</evidence>
<evidence type="ECO:0000313" key="16">
    <source>
        <dbReference type="EMBL" id="QSG14135.1"/>
    </source>
</evidence>
<name>A0A897NRP8_9EURY</name>
<accession>A0A897NRP8</accession>
<dbReference type="EMBL" id="CP064791">
    <property type="protein sequence ID" value="QSG14135.1"/>
    <property type="molecule type" value="Genomic_DNA"/>
</dbReference>
<dbReference type="Gene3D" id="3.40.50.150">
    <property type="entry name" value="Vaccinia Virus protein VP39"/>
    <property type="match status" value="1"/>
</dbReference>
<keyword evidence="8" id="KW-0819">tRNA processing</keyword>
<evidence type="ECO:0000256" key="7">
    <source>
        <dbReference type="ARBA" id="ARBA00022691"/>
    </source>
</evidence>
<evidence type="ECO:0000256" key="9">
    <source>
        <dbReference type="ARBA" id="ARBA00022884"/>
    </source>
</evidence>
<dbReference type="PANTHER" id="PTHR14911:SF21">
    <property type="entry name" value="N2-METHYLGUANOSINE TRNA METHYLTRANSFERASE"/>
    <property type="match status" value="1"/>
</dbReference>
<evidence type="ECO:0000313" key="17">
    <source>
        <dbReference type="Proteomes" id="UP000663292"/>
    </source>
</evidence>
<dbReference type="FunFam" id="3.40.50.150:FF:000251">
    <property type="entry name" value="Putative RNA methylase"/>
    <property type="match status" value="1"/>
</dbReference>
<evidence type="ECO:0000259" key="15">
    <source>
        <dbReference type="Pfam" id="PF01170"/>
    </source>
</evidence>
<comment type="similarity">
    <text evidence="12">Belongs to the methyltransferase superfamily. Trm-G10 family.</text>
</comment>
<evidence type="ECO:0000256" key="11">
    <source>
        <dbReference type="ARBA" id="ARBA00054380"/>
    </source>
</evidence>
<evidence type="ECO:0000256" key="14">
    <source>
        <dbReference type="ARBA" id="ARBA00082665"/>
    </source>
</evidence>
<evidence type="ECO:0000256" key="10">
    <source>
        <dbReference type="ARBA" id="ARBA00051883"/>
    </source>
</evidence>
<dbReference type="Proteomes" id="UP000663292">
    <property type="component" value="Chromosome"/>
</dbReference>
<protein>
    <recommendedName>
        <fullName evidence="13">tRNA (guanine(10)-N(2))-dimethyltransferase</fullName>
        <ecNumber evidence="13">2.1.1.213</ecNumber>
    </recommendedName>
    <alternativeName>
        <fullName evidence="14">tRNA:G10 dimethyltransferase</fullName>
    </alternativeName>
</protein>
<dbReference type="EC" id="2.1.1.213" evidence="13"/>
<evidence type="ECO:0000256" key="6">
    <source>
        <dbReference type="ARBA" id="ARBA00022679"/>
    </source>
</evidence>
<dbReference type="GO" id="GO:0160101">
    <property type="term" value="F:tRNA (guanine(10)-N2)-dimethyltransferase activity"/>
    <property type="evidence" value="ECO:0007669"/>
    <property type="project" value="UniProtKB-EC"/>
</dbReference>
<dbReference type="CDD" id="cd11715">
    <property type="entry name" value="THUMP_AdoMetMT"/>
    <property type="match status" value="1"/>
</dbReference>
<evidence type="ECO:0000256" key="4">
    <source>
        <dbReference type="ARBA" id="ARBA00022555"/>
    </source>
</evidence>
<comment type="subcellular location">
    <subcellularLocation>
        <location evidence="1">Cytoplasm</location>
    </subcellularLocation>
</comment>
<evidence type="ECO:0000256" key="3">
    <source>
        <dbReference type="ARBA" id="ARBA00022490"/>
    </source>
</evidence>
<dbReference type="Pfam" id="PF01170">
    <property type="entry name" value="UPF0020"/>
    <property type="match status" value="1"/>
</dbReference>
<keyword evidence="7" id="KW-0949">S-adenosyl-L-methionine</keyword>
<dbReference type="GO" id="GO:0030488">
    <property type="term" value="P:tRNA methylation"/>
    <property type="evidence" value="ECO:0007669"/>
    <property type="project" value="TreeGrafter"/>
</dbReference>
<keyword evidence="4" id="KW-0820">tRNA-binding</keyword>
<dbReference type="CDD" id="cd02440">
    <property type="entry name" value="AdoMet_MTases"/>
    <property type="match status" value="1"/>
</dbReference>
<dbReference type="GO" id="GO:0000049">
    <property type="term" value="F:tRNA binding"/>
    <property type="evidence" value="ECO:0007669"/>
    <property type="project" value="UniProtKB-KW"/>
</dbReference>
<comment type="function">
    <text evidence="11">Catalyzes the adenosylmethionine-dependent methylation of the exocyclic amino group (N(2)) of guanosine at position 10 of various tRNAs. Acts via a two-step process that leads to the formation of either N(2)-monomethyl (m(2)G) or N(2)-dimethylguanosine (m(2)(2)G).</text>
</comment>
<evidence type="ECO:0000256" key="13">
    <source>
        <dbReference type="ARBA" id="ARBA00066936"/>
    </source>
</evidence>
<gene>
    <name evidence="16" type="primary">trm11</name>
    <name evidence="16" type="ORF">HSEST_0588</name>
</gene>
<comment type="catalytic activity">
    <reaction evidence="10">
        <text>guanosine(10) in tRNA + 2 S-adenosyl-L-methionine = N(2)-dimethylguanosine(10) in tRNA + 2 S-adenosyl-L-homocysteine + 2 H(+)</text>
        <dbReference type="Rhea" id="RHEA:43124"/>
        <dbReference type="Rhea" id="RHEA-COMP:10355"/>
        <dbReference type="Rhea" id="RHEA-COMP:10358"/>
        <dbReference type="ChEBI" id="CHEBI:15378"/>
        <dbReference type="ChEBI" id="CHEBI:57856"/>
        <dbReference type="ChEBI" id="CHEBI:59789"/>
        <dbReference type="ChEBI" id="CHEBI:74269"/>
        <dbReference type="ChEBI" id="CHEBI:74513"/>
        <dbReference type="EC" id="2.1.1.213"/>
    </reaction>
</comment>
<dbReference type="GeneID" id="68857228"/>
<dbReference type="SUPFAM" id="SSF53335">
    <property type="entry name" value="S-adenosyl-L-methionine-dependent methyltransferases"/>
    <property type="match status" value="1"/>
</dbReference>
<dbReference type="PROSITE" id="PS01261">
    <property type="entry name" value="UPF0020"/>
    <property type="match status" value="1"/>
</dbReference>
<sequence length="349" mass="36619">MYVLELVGQDDRFAAAEAATAASDVTPIAAGLATARGLDDGFETLALTHRAAELVGTTDASLDSAAVLLEAAGIDRDGTVAVRARDVRSTAGIDTQAAERRLGQVLVDRGFEVDLEDPDHVLQAFFAGADDASAVDADRDTADIEPVAPGDDGLCALGWLAVETDRDFADRQPTDRPFFQPGSMDPALARALVNLAGAGPGTTVLDPMCGTGGLLLEAGRVGATPIGGDAQRKMVRGAGENLRALLDGQWHVYRGDAGRVPIADDSIDAVVFDAPYGRQSKIEGDLDTLVADALAEARRVAARAVVVGDRPWNDAAESVGWTVESTFQRRVHRSLVRHVAILQSRTDGV</sequence>
<feature type="domain" description="Ribosomal RNA large subunit methyltransferase K/L-like methyltransferase" evidence="15">
    <location>
        <begin position="175"/>
        <end position="332"/>
    </location>
</feature>
<comment type="subunit">
    <text evidence="2">Monomer.</text>
</comment>
<keyword evidence="3" id="KW-0963">Cytoplasm</keyword>
<dbReference type="InterPro" id="IPR029063">
    <property type="entry name" value="SAM-dependent_MTases_sf"/>
</dbReference>
<keyword evidence="5 16" id="KW-0489">Methyltransferase</keyword>
<dbReference type="GO" id="GO:0005737">
    <property type="term" value="C:cytoplasm"/>
    <property type="evidence" value="ECO:0007669"/>
    <property type="project" value="UniProtKB-SubCell"/>
</dbReference>
<evidence type="ECO:0000256" key="8">
    <source>
        <dbReference type="ARBA" id="ARBA00022694"/>
    </source>
</evidence>
<dbReference type="InterPro" id="IPR000241">
    <property type="entry name" value="RlmKL-like_Mtase"/>
</dbReference>
<reference evidence="16 17" key="1">
    <citation type="submission" date="2020-11" db="EMBL/GenBank/DDBJ databases">
        <title>Carbohydrate-dependent, anaerobic sulfur respiration: A novel catabolism in halophilic archaea.</title>
        <authorList>
            <person name="Sorokin D.Y."/>
            <person name="Messina E."/>
            <person name="Smedile F."/>
            <person name="La Cono V."/>
            <person name="Hallsworth J.E."/>
            <person name="Yakimov M.M."/>
        </authorList>
    </citation>
    <scope>NUCLEOTIDE SEQUENCE [LARGE SCALE GENOMIC DNA]</scope>
    <source>
        <strain evidence="16 17">HSR-Est</strain>
    </source>
</reference>
<keyword evidence="17" id="KW-1185">Reference proteome</keyword>
<dbReference type="InterPro" id="IPR053943">
    <property type="entry name" value="RlmKL-like_Mtase_CS"/>
</dbReference>
<keyword evidence="9" id="KW-0694">RNA-binding</keyword>
<evidence type="ECO:0000256" key="12">
    <source>
        <dbReference type="ARBA" id="ARBA00061338"/>
    </source>
</evidence>
<dbReference type="RefSeq" id="WP_229122078.1">
    <property type="nucleotide sequence ID" value="NZ_CP064791.1"/>
</dbReference>
<evidence type="ECO:0000256" key="5">
    <source>
        <dbReference type="ARBA" id="ARBA00022603"/>
    </source>
</evidence>
<dbReference type="PANTHER" id="PTHR14911">
    <property type="entry name" value="THUMP DOMAIN-CONTAINING"/>
    <property type="match status" value="1"/>
</dbReference>
<proteinExistence type="inferred from homology"/>